<evidence type="ECO:0000313" key="2">
    <source>
        <dbReference type="Proteomes" id="UP000298693"/>
    </source>
</evidence>
<protein>
    <submittedName>
        <fullName evidence="1">Uncharacterized protein</fullName>
    </submittedName>
</protein>
<reference evidence="1 2" key="1">
    <citation type="submission" date="2018-09" db="EMBL/GenBank/DDBJ databases">
        <title>Whole genome based analysis of evolution and adaptive divergence in Indian and Brazilian strains of Azospirillum brasilense.</title>
        <authorList>
            <person name="Singh C."/>
            <person name="Tripathi A.K."/>
        </authorList>
    </citation>
    <scope>NUCLEOTIDE SEQUENCE [LARGE SCALE GENOMIC DNA]</scope>
    <source>
        <strain evidence="1 2">MTCC4039</strain>
    </source>
</reference>
<organism evidence="1 2">
    <name type="scientific">Azospirillum brasilense</name>
    <dbReference type="NCBI Taxonomy" id="192"/>
    <lineage>
        <taxon>Bacteria</taxon>
        <taxon>Pseudomonadati</taxon>
        <taxon>Pseudomonadota</taxon>
        <taxon>Alphaproteobacteria</taxon>
        <taxon>Rhodospirillales</taxon>
        <taxon>Azospirillaceae</taxon>
        <taxon>Azospirillum</taxon>
    </lineage>
</organism>
<accession>A0A4D8R492</accession>
<dbReference type="Proteomes" id="UP000298693">
    <property type="component" value="Chromosome"/>
</dbReference>
<name>A0A4D8R492_AZOBR</name>
<sequence length="72" mass="8214">MATTLRITQMPKLEVLNSDIVLEVVTDGEKTGELHISKGSLDYYPANSKKKHYRVSWTKLAEILEEHGNERT</sequence>
<evidence type="ECO:0000313" key="1">
    <source>
        <dbReference type="EMBL" id="QCO15526.1"/>
    </source>
</evidence>
<dbReference type="AlphaFoldDB" id="A0A4D8R492"/>
<proteinExistence type="predicted"/>
<gene>
    <name evidence="1" type="ORF">D3869_09955</name>
</gene>
<dbReference type="EMBL" id="CP032345">
    <property type="protein sequence ID" value="QCO15526.1"/>
    <property type="molecule type" value="Genomic_DNA"/>
</dbReference>
<dbReference type="RefSeq" id="WP_137139923.1">
    <property type="nucleotide sequence ID" value="NZ_CP032345.1"/>
</dbReference>